<dbReference type="InterPro" id="IPR006127">
    <property type="entry name" value="ZnuA-like"/>
</dbReference>
<protein>
    <submittedName>
        <fullName evidence="5">Zinc ABC transporter substrate-binding protein</fullName>
    </submittedName>
</protein>
<dbReference type="EMBL" id="JAAKYA010000012">
    <property type="protein sequence ID" value="NGO38209.1"/>
    <property type="molecule type" value="Genomic_DNA"/>
</dbReference>
<dbReference type="InterPro" id="IPR050492">
    <property type="entry name" value="Bact_metal-bind_prot9"/>
</dbReference>
<keyword evidence="6" id="KW-1185">Reference proteome</keyword>
<dbReference type="InterPro" id="IPR006128">
    <property type="entry name" value="Lipoprotein_PsaA-like"/>
</dbReference>
<keyword evidence="2 4" id="KW-0813">Transport</keyword>
<dbReference type="AlphaFoldDB" id="A0A6M1RKU0"/>
<proteinExistence type="inferred from homology"/>
<organism evidence="5 6">
    <name type="scientific">Limisphaera ngatamarikiensis</name>
    <dbReference type="NCBI Taxonomy" id="1324935"/>
    <lineage>
        <taxon>Bacteria</taxon>
        <taxon>Pseudomonadati</taxon>
        <taxon>Verrucomicrobiota</taxon>
        <taxon>Verrucomicrobiia</taxon>
        <taxon>Limisphaerales</taxon>
        <taxon>Limisphaeraceae</taxon>
        <taxon>Limisphaera</taxon>
    </lineage>
</organism>
<dbReference type="PRINTS" id="PR00690">
    <property type="entry name" value="ADHESNFAMILY"/>
</dbReference>
<evidence type="ECO:0000256" key="4">
    <source>
        <dbReference type="RuleBase" id="RU003512"/>
    </source>
</evidence>
<sequence>MCLTAGVAIARLQVVATTADLAALVRSVGGDRVEVLTLARPTEDPHFVDPRPSYLVRLSRADALVYGGAGLEAAWLTPLIQRAANARILPAARGHVRCCEGVTLLEAPAQLDRSQGDVHPLGNPHFLTDPENARVVVHHLADTFAELDPEGAEEYRKNEKAFLLDLDRRLPGWLEQLRPHAGARLAAYHNAWPYFARRFGLRIDLFLEPKPGIPPSAAHLARVIAEMKADGVRAILVEPYQDRRVAERVAAETGARIVPVTQYPGGLKGTEGGYLELMDYLVRAMAGALSTGSGPEVRR</sequence>
<dbReference type="InterPro" id="IPR006129">
    <property type="entry name" value="AdhesinB"/>
</dbReference>
<accession>A0A6M1RKU0</accession>
<dbReference type="SUPFAM" id="SSF53807">
    <property type="entry name" value="Helical backbone' metal receptor"/>
    <property type="match status" value="1"/>
</dbReference>
<keyword evidence="3" id="KW-0732">Signal</keyword>
<dbReference type="PANTHER" id="PTHR42953">
    <property type="entry name" value="HIGH-AFFINITY ZINC UPTAKE SYSTEM PROTEIN ZNUA-RELATED"/>
    <property type="match status" value="1"/>
</dbReference>
<evidence type="ECO:0000256" key="3">
    <source>
        <dbReference type="ARBA" id="ARBA00022729"/>
    </source>
</evidence>
<evidence type="ECO:0000313" key="6">
    <source>
        <dbReference type="Proteomes" id="UP000477311"/>
    </source>
</evidence>
<reference evidence="5 6" key="1">
    <citation type="submission" date="2020-02" db="EMBL/GenBank/DDBJ databases">
        <title>Draft genome sequence of Limisphaera ngatamarikiensis NGM72.4T, a thermophilic Verrucomicrobia grouped in subdivision 3.</title>
        <authorList>
            <person name="Carere C.R."/>
            <person name="Steen J."/>
            <person name="Hugenholtz P."/>
            <person name="Stott M.B."/>
        </authorList>
    </citation>
    <scope>NUCLEOTIDE SEQUENCE [LARGE SCALE GENOMIC DNA]</scope>
    <source>
        <strain evidence="5 6">NGM72.4</strain>
    </source>
</reference>
<evidence type="ECO:0000313" key="5">
    <source>
        <dbReference type="EMBL" id="NGO38209.1"/>
    </source>
</evidence>
<dbReference type="PRINTS" id="PR00691">
    <property type="entry name" value="ADHESINB"/>
</dbReference>
<dbReference type="GO" id="GO:0007155">
    <property type="term" value="P:cell adhesion"/>
    <property type="evidence" value="ECO:0007669"/>
    <property type="project" value="InterPro"/>
</dbReference>
<gene>
    <name evidence="5" type="ORF">G4L39_02205</name>
</gene>
<name>A0A6M1RKU0_9BACT</name>
<dbReference type="GO" id="GO:0046872">
    <property type="term" value="F:metal ion binding"/>
    <property type="evidence" value="ECO:0007669"/>
    <property type="project" value="InterPro"/>
</dbReference>
<evidence type="ECO:0000256" key="2">
    <source>
        <dbReference type="ARBA" id="ARBA00022448"/>
    </source>
</evidence>
<evidence type="ECO:0000256" key="1">
    <source>
        <dbReference type="ARBA" id="ARBA00011028"/>
    </source>
</evidence>
<dbReference type="Proteomes" id="UP000477311">
    <property type="component" value="Unassembled WGS sequence"/>
</dbReference>
<comment type="caution">
    <text evidence="5">The sequence shown here is derived from an EMBL/GenBank/DDBJ whole genome shotgun (WGS) entry which is preliminary data.</text>
</comment>
<comment type="similarity">
    <text evidence="1 4">Belongs to the bacterial solute-binding protein 9 family.</text>
</comment>
<dbReference type="GO" id="GO:0030001">
    <property type="term" value="P:metal ion transport"/>
    <property type="evidence" value="ECO:0007669"/>
    <property type="project" value="InterPro"/>
</dbReference>
<dbReference type="Gene3D" id="3.40.50.1980">
    <property type="entry name" value="Nitrogenase molybdenum iron protein domain"/>
    <property type="match status" value="2"/>
</dbReference>
<dbReference type="PANTHER" id="PTHR42953:SF2">
    <property type="entry name" value="ADHESION PROTEIN"/>
    <property type="match status" value="1"/>
</dbReference>
<dbReference type="Pfam" id="PF01297">
    <property type="entry name" value="ZnuA"/>
    <property type="match status" value="1"/>
</dbReference>